<dbReference type="AlphaFoldDB" id="A0A834G0L5"/>
<evidence type="ECO:0000313" key="4">
    <source>
        <dbReference type="EMBL" id="KAF7120561.1"/>
    </source>
</evidence>
<feature type="domain" description="RRM" evidence="3">
    <location>
        <begin position="17"/>
        <end position="95"/>
    </location>
</feature>
<feature type="compositionally biased region" description="Basic and acidic residues" evidence="2">
    <location>
        <begin position="396"/>
        <end position="406"/>
    </location>
</feature>
<evidence type="ECO:0000313" key="5">
    <source>
        <dbReference type="Proteomes" id="UP000626092"/>
    </source>
</evidence>
<feature type="region of interest" description="Disordered" evidence="2">
    <location>
        <begin position="164"/>
        <end position="201"/>
    </location>
</feature>
<dbReference type="Proteomes" id="UP000626092">
    <property type="component" value="Unassembled WGS sequence"/>
</dbReference>
<dbReference type="GO" id="GO:0003723">
    <property type="term" value="F:RNA binding"/>
    <property type="evidence" value="ECO:0007669"/>
    <property type="project" value="UniProtKB-UniRule"/>
</dbReference>
<dbReference type="Gene3D" id="3.30.70.330">
    <property type="match status" value="1"/>
</dbReference>
<feature type="compositionally biased region" description="Polar residues" evidence="2">
    <location>
        <begin position="470"/>
        <end position="492"/>
    </location>
</feature>
<feature type="compositionally biased region" description="Basic and acidic residues" evidence="2">
    <location>
        <begin position="421"/>
        <end position="435"/>
    </location>
</feature>
<comment type="caution">
    <text evidence="4">The sequence shown here is derived from an EMBL/GenBank/DDBJ whole genome shotgun (WGS) entry which is preliminary data.</text>
</comment>
<keyword evidence="5" id="KW-1185">Reference proteome</keyword>
<proteinExistence type="predicted"/>
<dbReference type="PROSITE" id="PS50102">
    <property type="entry name" value="RRM"/>
    <property type="match status" value="1"/>
</dbReference>
<evidence type="ECO:0000259" key="3">
    <source>
        <dbReference type="PROSITE" id="PS50102"/>
    </source>
</evidence>
<organism evidence="4 5">
    <name type="scientific">Rhododendron simsii</name>
    <name type="common">Sims's rhododendron</name>
    <dbReference type="NCBI Taxonomy" id="118357"/>
    <lineage>
        <taxon>Eukaryota</taxon>
        <taxon>Viridiplantae</taxon>
        <taxon>Streptophyta</taxon>
        <taxon>Embryophyta</taxon>
        <taxon>Tracheophyta</taxon>
        <taxon>Spermatophyta</taxon>
        <taxon>Magnoliopsida</taxon>
        <taxon>eudicotyledons</taxon>
        <taxon>Gunneridae</taxon>
        <taxon>Pentapetalae</taxon>
        <taxon>asterids</taxon>
        <taxon>Ericales</taxon>
        <taxon>Ericaceae</taxon>
        <taxon>Ericoideae</taxon>
        <taxon>Rhodoreae</taxon>
        <taxon>Rhododendron</taxon>
    </lineage>
</organism>
<dbReference type="Pfam" id="PF00076">
    <property type="entry name" value="RRM_1"/>
    <property type="match status" value="1"/>
</dbReference>
<feature type="compositionally biased region" description="Basic and acidic residues" evidence="2">
    <location>
        <begin position="182"/>
        <end position="196"/>
    </location>
</feature>
<dbReference type="EMBL" id="WJXA01000013">
    <property type="protein sequence ID" value="KAF7120561.1"/>
    <property type="molecule type" value="Genomic_DNA"/>
</dbReference>
<dbReference type="InterPro" id="IPR035979">
    <property type="entry name" value="RBD_domain_sf"/>
</dbReference>
<evidence type="ECO:0000256" key="2">
    <source>
        <dbReference type="SAM" id="MobiDB-lite"/>
    </source>
</evidence>
<sequence>MRRANQREKGDANRGHATLFVDNLPDQMRKAWVYNLFCKYGKIREIFIPNKKSKITGKCFGFIRFEQGEEASQAAEEVNGKWIWDHQLMVKRARFLINRDYDQGATQNSFDLGQRRQFQPDPRRQKNQTQKKPLWNLDNIRRNEEIKGKAVNLEGIWRRKENPNAVTQKEGRRGKQIWKRKEKPESSKQGEGRNKDPQQNTINIQLQPVGNGWLYRSAVGKLRRLCSVVEMEKIFKKEKISDVQIKAMGGRFLVLTFPSKEIRDEIIQQQWLLGWFDEVKPWDGEQAKRERFAWIACYGMPLNVWNVPSFRAIGSKWGHFIEVDDNTLREKSYEKGRLLIATDNFRKIEGIMQITVERKVYEIIVEEEETFRIISSSKDFSNSGSEADGDGDDMAEADKDAKKNADWVEEDKDANTPPKIQSEKDETNRGDKVNDVEVTDTCNGGLKNIDQEIARNKEKEVRQSMADKTTNALGVGNHQSWEPRSANSTSPLTADEGINEVNSNSTHGLDSLVPDSQSPSKGESHRAKVSKNQVQSVGAQEAGEAEIEDHQEGLDRNRTNINSPIVIDSNCSIRPSQLKGINLEVELNPSTIRKTIRSQQYAECTSKEDSVHEYSSDDISDQDHNSEGEEDNFEDTIAAGEILGIDFEESDVRSMKKMFEAEGKETKALNNNRFALLLRSSTNITQQ</sequence>
<protein>
    <recommendedName>
        <fullName evidence="3">RRM domain-containing protein</fullName>
    </recommendedName>
</protein>
<evidence type="ECO:0000256" key="1">
    <source>
        <dbReference type="PROSITE-ProRule" id="PRU00176"/>
    </source>
</evidence>
<dbReference type="InterPro" id="IPR012677">
    <property type="entry name" value="Nucleotide-bd_a/b_plait_sf"/>
</dbReference>
<gene>
    <name evidence="4" type="ORF">RHSIM_Rhsim13G0125400</name>
</gene>
<name>A0A834G0L5_RHOSS</name>
<feature type="compositionally biased region" description="Basic and acidic residues" evidence="2">
    <location>
        <begin position="548"/>
        <end position="558"/>
    </location>
</feature>
<feature type="region of interest" description="Disordered" evidence="2">
    <location>
        <begin position="470"/>
        <end position="558"/>
    </location>
</feature>
<dbReference type="CDD" id="cd00590">
    <property type="entry name" value="RRM_SF"/>
    <property type="match status" value="1"/>
</dbReference>
<feature type="compositionally biased region" description="Basic residues" evidence="2">
    <location>
        <begin position="172"/>
        <end position="181"/>
    </location>
</feature>
<feature type="region of interest" description="Disordered" evidence="2">
    <location>
        <begin position="106"/>
        <end position="134"/>
    </location>
</feature>
<keyword evidence="1" id="KW-0694">RNA-binding</keyword>
<feature type="region of interest" description="Disordered" evidence="2">
    <location>
        <begin position="378"/>
        <end position="444"/>
    </location>
</feature>
<feature type="compositionally biased region" description="Polar residues" evidence="2">
    <location>
        <begin position="500"/>
        <end position="521"/>
    </location>
</feature>
<reference evidence="4" key="1">
    <citation type="submission" date="2019-11" db="EMBL/GenBank/DDBJ databases">
        <authorList>
            <person name="Liu Y."/>
            <person name="Hou J."/>
            <person name="Li T.-Q."/>
            <person name="Guan C.-H."/>
            <person name="Wu X."/>
            <person name="Wu H.-Z."/>
            <person name="Ling F."/>
            <person name="Zhang R."/>
            <person name="Shi X.-G."/>
            <person name="Ren J.-P."/>
            <person name="Chen E.-F."/>
            <person name="Sun J.-M."/>
        </authorList>
    </citation>
    <scope>NUCLEOTIDE SEQUENCE</scope>
    <source>
        <strain evidence="4">Adult_tree_wgs_1</strain>
        <tissue evidence="4">Leaves</tissue>
    </source>
</reference>
<feature type="region of interest" description="Disordered" evidence="2">
    <location>
        <begin position="603"/>
        <end position="631"/>
    </location>
</feature>
<accession>A0A834G0L5</accession>
<dbReference type="PANTHER" id="PTHR48034">
    <property type="entry name" value="TRANSFORMER-2 SEX-DETERMINING PROTEIN-RELATED"/>
    <property type="match status" value="1"/>
</dbReference>
<dbReference type="SMART" id="SM00360">
    <property type="entry name" value="RRM"/>
    <property type="match status" value="1"/>
</dbReference>
<feature type="compositionally biased region" description="Basic and acidic residues" evidence="2">
    <location>
        <begin position="605"/>
        <end position="627"/>
    </location>
</feature>
<dbReference type="OrthoDB" id="1749473at2759"/>
<dbReference type="InterPro" id="IPR050441">
    <property type="entry name" value="RBM"/>
</dbReference>
<dbReference type="InterPro" id="IPR000504">
    <property type="entry name" value="RRM_dom"/>
</dbReference>
<dbReference type="SUPFAM" id="SSF54928">
    <property type="entry name" value="RNA-binding domain, RBD"/>
    <property type="match status" value="1"/>
</dbReference>